<evidence type="ECO:0000256" key="2">
    <source>
        <dbReference type="ARBA" id="ARBA00022448"/>
    </source>
</evidence>
<keyword evidence="7 12" id="KW-0798">TonB box</keyword>
<dbReference type="PANTHER" id="PTHR30069:SF53">
    <property type="entry name" value="COLICIN I RECEPTOR-RELATED"/>
    <property type="match status" value="1"/>
</dbReference>
<evidence type="ECO:0000256" key="13">
    <source>
        <dbReference type="SAM" id="SignalP"/>
    </source>
</evidence>
<dbReference type="CDD" id="cd01347">
    <property type="entry name" value="ligand_gated_channel"/>
    <property type="match status" value="1"/>
</dbReference>
<dbReference type="PROSITE" id="PS52016">
    <property type="entry name" value="TONB_DEPENDENT_REC_3"/>
    <property type="match status" value="1"/>
</dbReference>
<keyword evidence="6" id="KW-0406">Ion transport</keyword>
<dbReference type="PANTHER" id="PTHR30069">
    <property type="entry name" value="TONB-DEPENDENT OUTER MEMBRANE RECEPTOR"/>
    <property type="match status" value="1"/>
</dbReference>
<dbReference type="NCBIfam" id="TIGR01779">
    <property type="entry name" value="TonB-B12"/>
    <property type="match status" value="1"/>
</dbReference>
<dbReference type="Pfam" id="PF07715">
    <property type="entry name" value="Plug"/>
    <property type="match status" value="1"/>
</dbReference>
<keyword evidence="4 11" id="KW-0812">Transmembrane</keyword>
<dbReference type="EMBL" id="CXOK01000001">
    <property type="protein sequence ID" value="CTP82817.1"/>
    <property type="molecule type" value="Genomic_DNA"/>
</dbReference>
<accession>A0A0K2ZDI6</accession>
<reference evidence="16 17" key="1">
    <citation type="submission" date="2015-07" db="EMBL/GenBank/DDBJ databases">
        <authorList>
            <person name="Noorani M."/>
        </authorList>
    </citation>
    <scope>NUCLEOTIDE SEQUENCE [LARGE SCALE GENOMIC DNA]</scope>
    <source>
        <strain evidence="16">LMG728</strain>
    </source>
</reference>
<evidence type="ECO:0000313" key="17">
    <source>
        <dbReference type="Proteomes" id="UP000041247"/>
    </source>
</evidence>
<evidence type="ECO:0000256" key="11">
    <source>
        <dbReference type="PROSITE-ProRule" id="PRU01360"/>
    </source>
</evidence>
<evidence type="ECO:0000256" key="10">
    <source>
        <dbReference type="ARBA" id="ARBA00023237"/>
    </source>
</evidence>
<dbReference type="GO" id="GO:0015420">
    <property type="term" value="F:ABC-type vitamin B12 transporter activity"/>
    <property type="evidence" value="ECO:0007669"/>
    <property type="project" value="InterPro"/>
</dbReference>
<evidence type="ECO:0000313" key="16">
    <source>
        <dbReference type="EMBL" id="CTP82817.1"/>
    </source>
</evidence>
<protein>
    <submittedName>
        <fullName evidence="16">TonB-dependent outer membrane receptor protein</fullName>
    </submittedName>
</protein>
<comment type="similarity">
    <text evidence="11 12">Belongs to the TonB-dependent receptor family.</text>
</comment>
<dbReference type="RefSeq" id="WP_053839572.1">
    <property type="nucleotide sequence ID" value="NZ_CP076250.1"/>
</dbReference>
<keyword evidence="10 11" id="KW-0998">Cell outer membrane</keyword>
<comment type="subcellular location">
    <subcellularLocation>
        <location evidence="1 11">Cell outer membrane</location>
        <topology evidence="1 11">Multi-pass membrane protein</topology>
    </subcellularLocation>
</comment>
<dbReference type="Gene3D" id="2.170.130.10">
    <property type="entry name" value="TonB-dependent receptor, plug domain"/>
    <property type="match status" value="1"/>
</dbReference>
<evidence type="ECO:0000256" key="12">
    <source>
        <dbReference type="RuleBase" id="RU003357"/>
    </source>
</evidence>
<dbReference type="Pfam" id="PF00593">
    <property type="entry name" value="TonB_dep_Rec_b-barrel"/>
    <property type="match status" value="1"/>
</dbReference>
<proteinExistence type="inferred from homology"/>
<dbReference type="AlphaFoldDB" id="A0A0K2ZDI6"/>
<dbReference type="InterPro" id="IPR012910">
    <property type="entry name" value="Plug_dom"/>
</dbReference>
<feature type="domain" description="TonB-dependent receptor plug" evidence="15">
    <location>
        <begin position="44"/>
        <end position="149"/>
    </location>
</feature>
<dbReference type="SUPFAM" id="SSF56935">
    <property type="entry name" value="Porins"/>
    <property type="match status" value="1"/>
</dbReference>
<dbReference type="GO" id="GO:0006811">
    <property type="term" value="P:monoatomic ion transport"/>
    <property type="evidence" value="ECO:0007669"/>
    <property type="project" value="UniProtKB-KW"/>
</dbReference>
<dbReference type="InterPro" id="IPR000531">
    <property type="entry name" value="Beta-barrel_TonB"/>
</dbReference>
<dbReference type="Gene3D" id="2.40.170.20">
    <property type="entry name" value="TonB-dependent receptor, beta-barrel domain"/>
    <property type="match status" value="1"/>
</dbReference>
<dbReference type="Proteomes" id="UP000041247">
    <property type="component" value="Unassembled WGS sequence"/>
</dbReference>
<evidence type="ECO:0000256" key="7">
    <source>
        <dbReference type="ARBA" id="ARBA00023077"/>
    </source>
</evidence>
<dbReference type="GO" id="GO:0009279">
    <property type="term" value="C:cell outer membrane"/>
    <property type="evidence" value="ECO:0007669"/>
    <property type="project" value="UniProtKB-SubCell"/>
</dbReference>
<dbReference type="InterPro" id="IPR010101">
    <property type="entry name" value="B12_transptr_BtuB"/>
</dbReference>
<dbReference type="GO" id="GO:0046930">
    <property type="term" value="C:pore complex"/>
    <property type="evidence" value="ECO:0007669"/>
    <property type="project" value="UniProtKB-KW"/>
</dbReference>
<gene>
    <name evidence="16" type="ORF">XTPLMG728_0014</name>
</gene>
<keyword evidence="16" id="KW-0675">Receptor</keyword>
<sequence length="623" mass="67020">MSFRLLSVAIASALSLPSLALAADAATDLDQVLVTATRTQIAVEDSVVPAQVIDRAEIERSQATSLAQLLQGRAGIGVSNQGGLGKLTTLSLRGSESDHVLVLVDGVRIGSASAGLAAFQDLPLSQIERIEIVRGPRSSLYGSDAIGGVIQIFTRRGGQGLQQNLSLGAGSHGLREASAGFSNRGERGWLSVQGGYQKTDGINACNGSATLFAGCYVDEPDRDGYRNTSLSARGGYALSDTLRIEGQALNIDSRNEYDGDALFAGNEADNTQQVVGGKLDWTPSERVHLAAQLGRNSDQADSYYHAAGSDTRSFVSTFDSRRDTASLQGDFGLAEGHLLSAGADWQREQVTGTTAFDVDQRDNTGVFAEYQGRFGAQQLQASVRSDDNEQFGQHTTGSLGWGLALDGGFKLTASLGTGFKAPTFNDLYYPFSGNPELKPEKSKSGNLGVAQYADSWNWTFNVYETRVDDLISYDAATFLPVNVDKARIRGAELTGYATLAGWELSAQLSHTDPRNRSDGDNRDNWLARRAQDTARLDVDRGFGPVKLGVTAFGSGHRYDDAANSVRLAGYGTLDLRVEYAFAADWTLQAKASNVFDRDYQTINWYNQPGREYALTLRYAPAAR</sequence>
<evidence type="ECO:0000256" key="8">
    <source>
        <dbReference type="ARBA" id="ARBA00023114"/>
    </source>
</evidence>
<dbReference type="InterPro" id="IPR039426">
    <property type="entry name" value="TonB-dep_rcpt-like"/>
</dbReference>
<evidence type="ECO:0000256" key="3">
    <source>
        <dbReference type="ARBA" id="ARBA00022452"/>
    </source>
</evidence>
<feature type="chain" id="PRO_5005492223" evidence="13">
    <location>
        <begin position="23"/>
        <end position="623"/>
    </location>
</feature>
<organism evidence="16 17">
    <name type="scientific">Xanthomonas graminis pv. poae</name>
    <dbReference type="NCBI Taxonomy" id="227946"/>
    <lineage>
        <taxon>Bacteria</taxon>
        <taxon>Pseudomonadati</taxon>
        <taxon>Pseudomonadota</taxon>
        <taxon>Gammaproteobacteria</taxon>
        <taxon>Lysobacterales</taxon>
        <taxon>Lysobacteraceae</taxon>
        <taxon>Xanthomonas</taxon>
        <taxon>Xanthomonas translucens group</taxon>
        <taxon>Xanthomonas graminis</taxon>
    </lineage>
</organism>
<evidence type="ECO:0000259" key="15">
    <source>
        <dbReference type="Pfam" id="PF07715"/>
    </source>
</evidence>
<feature type="signal peptide" evidence="13">
    <location>
        <begin position="1"/>
        <end position="22"/>
    </location>
</feature>
<keyword evidence="8" id="KW-0626">Porin</keyword>
<keyword evidence="5 13" id="KW-0732">Signal</keyword>
<dbReference type="InterPro" id="IPR036942">
    <property type="entry name" value="Beta-barrel_TonB_sf"/>
</dbReference>
<name>A0A0K2ZDI6_9XANT</name>
<evidence type="ECO:0000256" key="5">
    <source>
        <dbReference type="ARBA" id="ARBA00022729"/>
    </source>
</evidence>
<evidence type="ECO:0000259" key="14">
    <source>
        <dbReference type="Pfam" id="PF00593"/>
    </source>
</evidence>
<keyword evidence="3 11" id="KW-1134">Transmembrane beta strand</keyword>
<evidence type="ECO:0000256" key="1">
    <source>
        <dbReference type="ARBA" id="ARBA00004571"/>
    </source>
</evidence>
<evidence type="ECO:0000256" key="4">
    <source>
        <dbReference type="ARBA" id="ARBA00022692"/>
    </source>
</evidence>
<evidence type="ECO:0000256" key="6">
    <source>
        <dbReference type="ARBA" id="ARBA00023065"/>
    </source>
</evidence>
<evidence type="ECO:0000256" key="9">
    <source>
        <dbReference type="ARBA" id="ARBA00023136"/>
    </source>
</evidence>
<keyword evidence="9 11" id="KW-0472">Membrane</keyword>
<dbReference type="InterPro" id="IPR037066">
    <property type="entry name" value="Plug_dom_sf"/>
</dbReference>
<feature type="domain" description="TonB-dependent receptor-like beta-barrel" evidence="14">
    <location>
        <begin position="226"/>
        <end position="594"/>
    </location>
</feature>
<keyword evidence="2 11" id="KW-0813">Transport</keyword>
<dbReference type="GO" id="GO:0015288">
    <property type="term" value="F:porin activity"/>
    <property type="evidence" value="ECO:0007669"/>
    <property type="project" value="UniProtKB-KW"/>
</dbReference>